<evidence type="ECO:0000256" key="1">
    <source>
        <dbReference type="SAM" id="Phobius"/>
    </source>
</evidence>
<gene>
    <name evidence="2" type="ORF">GCM10011600_27110</name>
</gene>
<accession>A0A8J3GST8</accession>
<feature type="transmembrane region" description="Helical" evidence="1">
    <location>
        <begin position="43"/>
        <end position="65"/>
    </location>
</feature>
<feature type="transmembrane region" description="Helical" evidence="1">
    <location>
        <begin position="171"/>
        <end position="196"/>
    </location>
</feature>
<feature type="transmembrane region" description="Helical" evidence="1">
    <location>
        <begin position="13"/>
        <end position="37"/>
    </location>
</feature>
<reference evidence="2" key="2">
    <citation type="submission" date="2020-09" db="EMBL/GenBank/DDBJ databases">
        <authorList>
            <person name="Sun Q."/>
            <person name="Zhou Y."/>
        </authorList>
    </citation>
    <scope>NUCLEOTIDE SEQUENCE</scope>
    <source>
        <strain evidence="2">CGMCC 1.16548</strain>
    </source>
</reference>
<keyword evidence="3" id="KW-1185">Reference proteome</keyword>
<dbReference type="Proteomes" id="UP000617531">
    <property type="component" value="Unassembled WGS sequence"/>
</dbReference>
<dbReference type="EMBL" id="BNAI01000008">
    <property type="protein sequence ID" value="GHF24585.1"/>
    <property type="molecule type" value="Genomic_DNA"/>
</dbReference>
<feature type="transmembrane region" description="Helical" evidence="1">
    <location>
        <begin position="77"/>
        <end position="97"/>
    </location>
</feature>
<name>A0A8J3GST8_9MICO</name>
<sequence>MTDAPAAGFARRWIVRVTIAEAAGFAVAAGVGASLAVTAAPTAIAYPAAVLAGAVEGLALGTGQYSAMRGGRPGRAAWLGATAGAAAVAWALGMLPSTIGVDLESPTTWVLLAFGAVLLLASIPVAQWLVLRAAGRRDAGAWVPVTMGAWALAILWTAAPSPFIDERSPFALVIVLYVIAGVLMAVTVAALTAPLARRLFAGSPSRSGR</sequence>
<keyword evidence="1" id="KW-1133">Transmembrane helix</keyword>
<organism evidence="2 3">
    <name type="scientific">Pseudolysinimonas yzui</name>
    <dbReference type="NCBI Taxonomy" id="2708254"/>
    <lineage>
        <taxon>Bacteria</taxon>
        <taxon>Bacillati</taxon>
        <taxon>Actinomycetota</taxon>
        <taxon>Actinomycetes</taxon>
        <taxon>Micrococcales</taxon>
        <taxon>Microbacteriaceae</taxon>
        <taxon>Pseudolysinimonas</taxon>
    </lineage>
</organism>
<feature type="transmembrane region" description="Helical" evidence="1">
    <location>
        <begin position="109"/>
        <end position="129"/>
    </location>
</feature>
<keyword evidence="1" id="KW-0472">Membrane</keyword>
<proteinExistence type="predicted"/>
<evidence type="ECO:0000313" key="3">
    <source>
        <dbReference type="Proteomes" id="UP000617531"/>
    </source>
</evidence>
<dbReference type="RefSeq" id="WP_191284072.1">
    <property type="nucleotide sequence ID" value="NZ_BNAI01000008.1"/>
</dbReference>
<evidence type="ECO:0000313" key="2">
    <source>
        <dbReference type="EMBL" id="GHF24585.1"/>
    </source>
</evidence>
<reference evidence="2" key="1">
    <citation type="journal article" date="2014" name="Int. J. Syst. Evol. Microbiol.">
        <title>Complete genome sequence of Corynebacterium casei LMG S-19264T (=DSM 44701T), isolated from a smear-ripened cheese.</title>
        <authorList>
            <consortium name="US DOE Joint Genome Institute (JGI-PGF)"/>
            <person name="Walter F."/>
            <person name="Albersmeier A."/>
            <person name="Kalinowski J."/>
            <person name="Ruckert C."/>
        </authorList>
    </citation>
    <scope>NUCLEOTIDE SEQUENCE</scope>
    <source>
        <strain evidence="2">CGMCC 1.16548</strain>
    </source>
</reference>
<protein>
    <submittedName>
        <fullName evidence="2">Uncharacterized protein</fullName>
    </submittedName>
</protein>
<comment type="caution">
    <text evidence="2">The sequence shown here is derived from an EMBL/GenBank/DDBJ whole genome shotgun (WGS) entry which is preliminary data.</text>
</comment>
<keyword evidence="1" id="KW-0812">Transmembrane</keyword>
<feature type="transmembrane region" description="Helical" evidence="1">
    <location>
        <begin position="141"/>
        <end position="159"/>
    </location>
</feature>
<dbReference type="AlphaFoldDB" id="A0A8J3GST8"/>